<keyword evidence="2" id="KW-0378">Hydrolase</keyword>
<reference evidence="6 7" key="1">
    <citation type="journal article" date="2018" name="Int. J. Syst. Bacteriol.">
        <title>Oceaniradius stylonemae gen. nov., sp. nov., isolated from a red alga, Stylonema cornu-cervi.</title>
        <authorList>
            <person name="Jeong S."/>
        </authorList>
    </citation>
    <scope>NUCLEOTIDE SEQUENCE [LARGE SCALE GENOMIC DNA]</scope>
    <source>
        <strain evidence="6 7">StC1</strain>
    </source>
</reference>
<accession>A0A3A8AJJ1</accession>
<dbReference type="OrthoDB" id="9794568at2"/>
<dbReference type="PANTHER" id="PTHR42988">
    <property type="entry name" value="PHOSPHOHYDROLASE"/>
    <property type="match status" value="1"/>
</dbReference>
<gene>
    <name evidence="6" type="ORF">DEM25_015800</name>
</gene>
<protein>
    <submittedName>
        <fullName evidence="6">Metallophosphoesterase</fullName>
    </submittedName>
</protein>
<organism evidence="6 7">
    <name type="scientific">Oceaniradius stylonematis</name>
    <dbReference type="NCBI Taxonomy" id="2184161"/>
    <lineage>
        <taxon>Bacteria</taxon>
        <taxon>Pseudomonadati</taxon>
        <taxon>Pseudomonadota</taxon>
        <taxon>Alphaproteobacteria</taxon>
        <taxon>Hyphomicrobiales</taxon>
        <taxon>Ahrensiaceae</taxon>
        <taxon>Oceaniradius</taxon>
    </lineage>
</organism>
<dbReference type="GO" id="GO:0016787">
    <property type="term" value="F:hydrolase activity"/>
    <property type="evidence" value="ECO:0007669"/>
    <property type="project" value="UniProtKB-KW"/>
</dbReference>
<keyword evidence="3" id="KW-0408">Iron</keyword>
<evidence type="ECO:0000256" key="3">
    <source>
        <dbReference type="ARBA" id="ARBA00023004"/>
    </source>
</evidence>
<dbReference type="GO" id="GO:0046872">
    <property type="term" value="F:metal ion binding"/>
    <property type="evidence" value="ECO:0007669"/>
    <property type="project" value="UniProtKB-KW"/>
</dbReference>
<feature type="domain" description="Calcineurin-like phosphoesterase" evidence="5">
    <location>
        <begin position="5"/>
        <end position="228"/>
    </location>
</feature>
<comment type="caution">
    <text evidence="6">The sequence shown here is derived from an EMBL/GenBank/DDBJ whole genome shotgun (WGS) entry which is preliminary data.</text>
</comment>
<dbReference type="InterPro" id="IPR004843">
    <property type="entry name" value="Calcineurin-like_PHP"/>
</dbReference>
<name>A0A3A8AJJ1_9HYPH</name>
<evidence type="ECO:0000256" key="1">
    <source>
        <dbReference type="ARBA" id="ARBA00022723"/>
    </source>
</evidence>
<comment type="similarity">
    <text evidence="4">Belongs to the cyclic nucleotide phosphodiesterase class-III family.</text>
</comment>
<dbReference type="InterPro" id="IPR029052">
    <property type="entry name" value="Metallo-depent_PP-like"/>
</dbReference>
<dbReference type="PANTHER" id="PTHR42988:SF2">
    <property type="entry name" value="CYCLIC NUCLEOTIDE PHOSPHODIESTERASE CBUA0032-RELATED"/>
    <property type="match status" value="1"/>
</dbReference>
<evidence type="ECO:0000256" key="2">
    <source>
        <dbReference type="ARBA" id="ARBA00022801"/>
    </source>
</evidence>
<evidence type="ECO:0000256" key="4">
    <source>
        <dbReference type="ARBA" id="ARBA00025742"/>
    </source>
</evidence>
<dbReference type="Proteomes" id="UP000246132">
    <property type="component" value="Unassembled WGS sequence"/>
</dbReference>
<dbReference type="Pfam" id="PF00149">
    <property type="entry name" value="Metallophos"/>
    <property type="match status" value="1"/>
</dbReference>
<keyword evidence="1" id="KW-0479">Metal-binding</keyword>
<dbReference type="CDD" id="cd00838">
    <property type="entry name" value="MPP_superfamily"/>
    <property type="match status" value="1"/>
</dbReference>
<evidence type="ECO:0000313" key="6">
    <source>
        <dbReference type="EMBL" id="RKF06013.1"/>
    </source>
</evidence>
<dbReference type="InterPro" id="IPR050884">
    <property type="entry name" value="CNP_phosphodiesterase-III"/>
</dbReference>
<dbReference type="RefSeq" id="WP_109767542.1">
    <property type="nucleotide sequence ID" value="NZ_QFWV02000008.1"/>
</dbReference>
<evidence type="ECO:0000259" key="5">
    <source>
        <dbReference type="Pfam" id="PF00149"/>
    </source>
</evidence>
<dbReference type="SUPFAM" id="SSF56300">
    <property type="entry name" value="Metallo-dependent phosphatases"/>
    <property type="match status" value="1"/>
</dbReference>
<keyword evidence="7" id="KW-1185">Reference proteome</keyword>
<dbReference type="EMBL" id="QFWV02000008">
    <property type="protein sequence ID" value="RKF06013.1"/>
    <property type="molecule type" value="Genomic_DNA"/>
</dbReference>
<dbReference type="Gene3D" id="3.60.21.10">
    <property type="match status" value="1"/>
</dbReference>
<evidence type="ECO:0000313" key="7">
    <source>
        <dbReference type="Proteomes" id="UP000246132"/>
    </source>
</evidence>
<proteinExistence type="inferred from homology"/>
<sequence>MTFSLAHLSDIHLGPLPAVSARELMSKRLTGYINWHRGRAGALAESTLERVTRAAAESGADHIAVTGDLTNLALEAELRASALWLEELGVPDRVSIVPGNHDAYVRGALDRAFHAWAPWMTGDDGRAPASNDDFPFVRVRGPVAIIGASSAVATPAFVAAGRFEGEQARNLRKALEQAGNAGLFRIVLIHHPPVRGATIPRKRLYGISLFQNVIAQAGAELVLHGHTHLAQRHQIAGPGGGRVPVIGVPAAGQSPGARRPPGAYNLFSIDGDPKRWTCTLQEWSATTGTGPLELTDKRDLHPGD</sequence>
<dbReference type="AlphaFoldDB" id="A0A3A8AJJ1"/>